<dbReference type="GeneID" id="27427181"/>
<dbReference type="Proteomes" id="UP000594632">
    <property type="component" value="Chromosome"/>
</dbReference>
<dbReference type="Pfam" id="PF05433">
    <property type="entry name" value="Rick_17kDa_Anti"/>
    <property type="match status" value="1"/>
</dbReference>
<dbReference type="GO" id="GO:0019867">
    <property type="term" value="C:outer membrane"/>
    <property type="evidence" value="ECO:0007669"/>
    <property type="project" value="InterPro"/>
</dbReference>
<sequence length="134" mass="14879">MNEYIARYVVSKDHRIIGVINTRYTANNDDESIKIAKSVCEKLGEEDIEELIIGKVIGTVSVDVIGNLLGKSDDDKLLGTIAGAIVGTLVGHAIDSTITKVIYSKKYPCIKPRPFEDIVNYVDLERLEEIVNER</sequence>
<reference evidence="3" key="2">
    <citation type="submission" date="2016-04" db="EMBL/GenBank/DDBJ databases">
        <authorList>
            <person name="Evans L.H."/>
            <person name="Alamgir A."/>
            <person name="Owens N."/>
            <person name="Weber N.D."/>
            <person name="Virtaneva K."/>
            <person name="Barbian K."/>
            <person name="Babar A."/>
            <person name="Rosenke K."/>
        </authorList>
    </citation>
    <scope>NUCLEOTIDE SEQUENCE</scope>
    <source>
        <strain evidence="3">P1</strain>
    </source>
</reference>
<dbReference type="InterPro" id="IPR008816">
    <property type="entry name" value="Gly_zipper_2TM_dom"/>
</dbReference>
<protein>
    <submittedName>
        <fullName evidence="2">Glycine zipper 2TM domain-containing protein</fullName>
    </submittedName>
</protein>
<name>A0A157T0N1_SACSO</name>
<dbReference type="EMBL" id="LT549890">
    <property type="protein sequence ID" value="SAI84448.1"/>
    <property type="molecule type" value="Genomic_DNA"/>
</dbReference>
<evidence type="ECO:0000313" key="2">
    <source>
        <dbReference type="EMBL" id="QPG49175.1"/>
    </source>
</evidence>
<dbReference type="PATRIC" id="fig|2287.9.peg.908"/>
<feature type="domain" description="Glycine zipper 2TM" evidence="1">
    <location>
        <begin position="64"/>
        <end position="94"/>
    </location>
</feature>
<proteinExistence type="predicted"/>
<dbReference type="GeneID" id="1455110"/>
<dbReference type="Proteomes" id="UP000076770">
    <property type="component" value="Chromosome i"/>
</dbReference>
<evidence type="ECO:0000313" key="3">
    <source>
        <dbReference type="EMBL" id="SAI84448.1"/>
    </source>
</evidence>
<dbReference type="OrthoDB" id="43804at2157"/>
<organism evidence="3 4">
    <name type="scientific">Saccharolobus solfataricus</name>
    <name type="common">Sulfolobus solfataricus</name>
    <dbReference type="NCBI Taxonomy" id="2287"/>
    <lineage>
        <taxon>Archaea</taxon>
        <taxon>Thermoproteota</taxon>
        <taxon>Thermoprotei</taxon>
        <taxon>Sulfolobales</taxon>
        <taxon>Sulfolobaceae</taxon>
        <taxon>Saccharolobus</taxon>
    </lineage>
</organism>
<reference evidence="4" key="1">
    <citation type="submission" date="2016-04" db="EMBL/GenBank/DDBJ databases">
        <authorList>
            <person name="Shah S.A."/>
            <person name="Garrett R.A."/>
        </authorList>
    </citation>
    <scope>NUCLEOTIDE SEQUENCE [LARGE SCALE GENOMIC DNA]</scope>
    <source>
        <strain evidence="4">ATCC 35091 / DSM 1616 / JCM 8930 / NBRC 15331 / P1</strain>
    </source>
</reference>
<dbReference type="RefSeq" id="WP_010923138.1">
    <property type="nucleotide sequence ID" value="NZ_LT549890.1"/>
</dbReference>
<dbReference type="EMBL" id="CP050869">
    <property type="protein sequence ID" value="QPG49175.1"/>
    <property type="molecule type" value="Genomic_DNA"/>
</dbReference>
<gene>
    <name evidence="2" type="ORF">HFC64_04225</name>
    <name evidence="3" type="ORF">SSOP1_0894</name>
</gene>
<evidence type="ECO:0000313" key="4">
    <source>
        <dbReference type="Proteomes" id="UP000076770"/>
    </source>
</evidence>
<dbReference type="AlphaFoldDB" id="A0A157T0N1"/>
<accession>A0A157T0N1</accession>
<evidence type="ECO:0000313" key="5">
    <source>
        <dbReference type="Proteomes" id="UP000594632"/>
    </source>
</evidence>
<reference evidence="2 5" key="3">
    <citation type="journal article" date="2020" name="Nat. Commun.">
        <title>The structures of two archaeal type IV pili illuminate evolutionary relationships.</title>
        <authorList>
            <person name="Wang F."/>
            <person name="Baquero D.P."/>
            <person name="Su Z."/>
            <person name="Beltran L.C."/>
            <person name="Prangishvili D."/>
            <person name="Krupovic M."/>
            <person name="Egelman E.H."/>
        </authorList>
    </citation>
    <scope>NUCLEOTIDE SEQUENCE [LARGE SCALE GENOMIC DNA]</scope>
    <source>
        <strain evidence="2 5">POZ149</strain>
    </source>
</reference>
<evidence type="ECO:0000259" key="1">
    <source>
        <dbReference type="Pfam" id="PF05433"/>
    </source>
</evidence>